<organism evidence="1 2">
    <name type="scientific">Acinetobacter soli</name>
    <dbReference type="NCBI Taxonomy" id="487316"/>
    <lineage>
        <taxon>Bacteria</taxon>
        <taxon>Pseudomonadati</taxon>
        <taxon>Pseudomonadota</taxon>
        <taxon>Gammaproteobacteria</taxon>
        <taxon>Moraxellales</taxon>
        <taxon>Moraxellaceae</taxon>
        <taxon>Acinetobacter</taxon>
    </lineage>
</organism>
<gene>
    <name evidence="1" type="ORF">RHP80_09560</name>
</gene>
<dbReference type="Proteomes" id="UP001256400">
    <property type="component" value="Chromosome"/>
</dbReference>
<accession>A0AB38YT09</accession>
<reference evidence="1" key="1">
    <citation type="submission" date="2023-09" db="EMBL/GenBank/DDBJ databases">
        <title>Acinetobacter soli.</title>
        <authorList>
            <person name="Kim B."/>
            <person name="Kim D."/>
            <person name="Park D."/>
        </authorList>
    </citation>
    <scope>NUCLEOTIDE SEQUENCE</scope>
    <source>
        <strain evidence="1">2023.05</strain>
    </source>
</reference>
<evidence type="ECO:0000313" key="2">
    <source>
        <dbReference type="Proteomes" id="UP001256400"/>
    </source>
</evidence>
<name>A0AB38YT09_9GAMM</name>
<dbReference type="EMBL" id="CP134206">
    <property type="protein sequence ID" value="WND04476.1"/>
    <property type="molecule type" value="Genomic_DNA"/>
</dbReference>
<sequence length="88" mass="9763">MIKAKTNYKIKHIASGKVLNIYSFVSTELTGSRNLADPLLRSSSQFFDENHIKIDVEKLDDSEISIGSKILAGIIGSDKCEYEVISID</sequence>
<proteinExistence type="predicted"/>
<evidence type="ECO:0000313" key="1">
    <source>
        <dbReference type="EMBL" id="WND04476.1"/>
    </source>
</evidence>
<dbReference type="AlphaFoldDB" id="A0AB38YT09"/>
<protein>
    <submittedName>
        <fullName evidence="1">Uncharacterized protein</fullName>
    </submittedName>
</protein>
<dbReference type="RefSeq" id="WP_151754013.1">
    <property type="nucleotide sequence ID" value="NZ_BKJV01000054.1"/>
</dbReference>